<dbReference type="SUPFAM" id="SSF52402">
    <property type="entry name" value="Adenine nucleotide alpha hydrolases-like"/>
    <property type="match status" value="1"/>
</dbReference>
<comment type="caution">
    <text evidence="5">The sequence shown here is derived from an EMBL/GenBank/DDBJ whole genome shotgun (WGS) entry which is preliminary data.</text>
</comment>
<dbReference type="AlphaFoldDB" id="A0A7C3YST6"/>
<feature type="domain" description="Thil AANH" evidence="3">
    <location>
        <begin position="4"/>
        <end position="142"/>
    </location>
</feature>
<proteinExistence type="predicted"/>
<dbReference type="PANTHER" id="PTHR11933">
    <property type="entry name" value="TRNA 5-METHYLAMINOMETHYL-2-THIOURIDYLATE -METHYLTRANSFERASE"/>
    <property type="match status" value="1"/>
</dbReference>
<dbReference type="Pfam" id="PF18297">
    <property type="entry name" value="NFACT-R_2"/>
    <property type="match status" value="1"/>
</dbReference>
<dbReference type="GO" id="GO:0004810">
    <property type="term" value="F:CCA tRNA nucleotidyltransferase activity"/>
    <property type="evidence" value="ECO:0007669"/>
    <property type="project" value="InterPro"/>
</dbReference>
<evidence type="ECO:0000256" key="2">
    <source>
        <dbReference type="ARBA" id="ARBA00022840"/>
    </source>
</evidence>
<accession>A0A7C3YST6</accession>
<name>A0A7C3YST6_UNCW3</name>
<keyword evidence="2" id="KW-0067">ATP-binding</keyword>
<evidence type="ECO:0000256" key="1">
    <source>
        <dbReference type="ARBA" id="ARBA00022741"/>
    </source>
</evidence>
<reference evidence="5" key="1">
    <citation type="journal article" date="2020" name="mSystems">
        <title>Genome- and Community-Level Interaction Insights into Carbon Utilization and Element Cycling Functions of Hydrothermarchaeota in Hydrothermal Sediment.</title>
        <authorList>
            <person name="Zhou Z."/>
            <person name="Liu Y."/>
            <person name="Xu W."/>
            <person name="Pan J."/>
            <person name="Luo Z.H."/>
            <person name="Li M."/>
        </authorList>
    </citation>
    <scope>NUCLEOTIDE SEQUENCE [LARGE SCALE GENOMIC DNA]</scope>
    <source>
        <strain evidence="5">SpSt-906</strain>
    </source>
</reference>
<evidence type="ECO:0000259" key="3">
    <source>
        <dbReference type="Pfam" id="PF02568"/>
    </source>
</evidence>
<sequence length="324" mass="36460">MPYKAIGLISGGLDSLLAAKLILDQGISVLGIKFVSPFCTCPKEGCLNQAKELGFPLKVIPLREEFIRMLKAPKYGYGKNFNPCIDCRILIFSKAKEIMEEEKAEFIFTGEVLGERPMSQNRWAMRVIEKESGLEGLVLRPLSAKLLPPTRPEERGIVDREKLLTIRGRSRKPQMALAEKLGIKNYPTPAGGCLLTNKEFAQKVRDALNFGEETIFDMELLKIGRHFRLKSGAKVIVGRDEKENAFLSKIGKEGKILQVKDFPGPVAILRRSEREDDLIIAARLCARYSDAREKEEVIVICDGKEIKVKPFSEAEVAPFRIIRR</sequence>
<keyword evidence="1" id="KW-0547">Nucleotide-binding</keyword>
<evidence type="ECO:0000259" key="4">
    <source>
        <dbReference type="Pfam" id="PF18297"/>
    </source>
</evidence>
<gene>
    <name evidence="5" type="ORF">ENX07_04305</name>
</gene>
<dbReference type="PANTHER" id="PTHR11933:SF6">
    <property type="entry name" value="THIL AANH DOMAIN-CONTAINING PROTEIN"/>
    <property type="match status" value="1"/>
</dbReference>
<dbReference type="GO" id="GO:0005524">
    <property type="term" value="F:ATP binding"/>
    <property type="evidence" value="ECO:0007669"/>
    <property type="project" value="UniProtKB-KW"/>
</dbReference>
<dbReference type="InterPro" id="IPR059101">
    <property type="entry name" value="NFACT-R_2"/>
</dbReference>
<evidence type="ECO:0000313" key="5">
    <source>
        <dbReference type="EMBL" id="HGE99274.1"/>
    </source>
</evidence>
<dbReference type="InterPro" id="IPR020536">
    <property type="entry name" value="ThiI_AANH"/>
</dbReference>
<dbReference type="EMBL" id="DTMQ01000029">
    <property type="protein sequence ID" value="HGE99274.1"/>
    <property type="molecule type" value="Genomic_DNA"/>
</dbReference>
<protein>
    <submittedName>
        <fullName evidence="5">DUF814 domain-containing protein</fullName>
    </submittedName>
</protein>
<dbReference type="InterPro" id="IPR014729">
    <property type="entry name" value="Rossmann-like_a/b/a_fold"/>
</dbReference>
<dbReference type="Gene3D" id="3.40.50.620">
    <property type="entry name" value="HUPs"/>
    <property type="match status" value="1"/>
</dbReference>
<dbReference type="Pfam" id="PF02568">
    <property type="entry name" value="ThiI"/>
    <property type="match status" value="1"/>
</dbReference>
<feature type="domain" description="NFACT protein RNA binding" evidence="4">
    <location>
        <begin position="224"/>
        <end position="318"/>
    </location>
</feature>
<organism evidence="5">
    <name type="scientific">candidate division WOR-3 bacterium</name>
    <dbReference type="NCBI Taxonomy" id="2052148"/>
    <lineage>
        <taxon>Bacteria</taxon>
        <taxon>Bacteria division WOR-3</taxon>
    </lineage>
</organism>